<accession>A0ACC0V330</accession>
<organism evidence="1 2">
    <name type="scientific">Trichothecium roseum</name>
    <dbReference type="NCBI Taxonomy" id="47278"/>
    <lineage>
        <taxon>Eukaryota</taxon>
        <taxon>Fungi</taxon>
        <taxon>Dikarya</taxon>
        <taxon>Ascomycota</taxon>
        <taxon>Pezizomycotina</taxon>
        <taxon>Sordariomycetes</taxon>
        <taxon>Hypocreomycetidae</taxon>
        <taxon>Hypocreales</taxon>
        <taxon>Hypocreales incertae sedis</taxon>
        <taxon>Trichothecium</taxon>
    </lineage>
</organism>
<protein>
    <submittedName>
        <fullName evidence="1">Uncharacterized protein</fullName>
    </submittedName>
</protein>
<comment type="caution">
    <text evidence="1">The sequence shown here is derived from an EMBL/GenBank/DDBJ whole genome shotgun (WGS) entry which is preliminary data.</text>
</comment>
<evidence type="ECO:0000313" key="1">
    <source>
        <dbReference type="EMBL" id="KAI9900108.1"/>
    </source>
</evidence>
<keyword evidence="2" id="KW-1185">Reference proteome</keyword>
<gene>
    <name evidence="1" type="ORF">N3K66_004370</name>
</gene>
<name>A0ACC0V330_9HYPO</name>
<dbReference type="EMBL" id="CM047943">
    <property type="protein sequence ID" value="KAI9900108.1"/>
    <property type="molecule type" value="Genomic_DNA"/>
</dbReference>
<evidence type="ECO:0000313" key="2">
    <source>
        <dbReference type="Proteomes" id="UP001163324"/>
    </source>
</evidence>
<reference evidence="1" key="1">
    <citation type="submission" date="2022-10" db="EMBL/GenBank/DDBJ databases">
        <title>Complete Genome of Trichothecium roseum strain YXFP-22015, a Plant Pathogen Isolated from Citrus.</title>
        <authorList>
            <person name="Wang Y."/>
            <person name="Zhu L."/>
        </authorList>
    </citation>
    <scope>NUCLEOTIDE SEQUENCE</scope>
    <source>
        <strain evidence="1">YXFP-22015</strain>
    </source>
</reference>
<sequence length="534" mass="58827">MGWTRAQNGDPPEVRNWTIHWVAVVLSMAALGLGYDTAVIGGTMALDSFRNDFKFVDMTDYELDDAQANIASVFQLGAMAGAFVTFPIAEKIGRRWAVIFACLVFCLGASLMTGSHGLLSMMIAGRVLAGFGIGSATLVVPVYIAEIAPPSIRGRLVGIFEVTSNCGAMLGFWISYATDRTISSDRPAQWIIPMGLQLVPSALLAAGIFFCPESPRWLARKDKFDEVEKILVYLRHLPADHEFISNEMEEIRKQVEQRSTNRLSKKQQLQKMFAPGTRNRIGVGAFLMFLQSFTGVNVMTYYSPRIFETLGVTGTTTKLFSTGLYGVAKTLGMITFTLFVVEGLGRRKGLIYGAALGSLPLWYVGAYVVKADPASRAVEGAVQQDGWGYLAMVCIYLNAFIICATWQGITWTYAAEIFPLDIRMLCVSFTTASTWLGSFFIARVTPYMITGLGYGTFFVFGGIVILMGTWAFFFVPETKGLSLEQMDALFMQPTHKAVWNQLRGRSIVVDESRGADDNSMIEKGGLNQKVEHVN</sequence>
<dbReference type="Proteomes" id="UP001163324">
    <property type="component" value="Chromosome 4"/>
</dbReference>
<proteinExistence type="predicted"/>